<sequence>MQDMMHGFKPSLLEGQRAHLQWQQHRQQISSENLVGEGWPNLTTTHQYPIHTRDDDQVTAPPTSSAQVSKEKSSKRRRVDKSPMVGRDDEEKRMKGDEGENQQGNRRQDSRNRSKENNEKKPDYIHVRARRGQATDSHSLAERVRRERISERMRYLQGLVPGCDKITGKAGMLDEIINYVQSLQRQVEFLSMKLAAVNPRLDFNMESLFTKEMNLPCISNISMVGMSPPGAMDPMFLQFLSQQQTVASCMSDTDMAINPAELTLRRTISALVSAPSIASDPFVDSRINVQRINSCWENDFHSLYGSAFPFHSSQGNIFSNLKSEM</sequence>
<dbReference type="Pfam" id="PF00010">
    <property type="entry name" value="HLH"/>
    <property type="match status" value="1"/>
</dbReference>
<evidence type="ECO:0000256" key="6">
    <source>
        <dbReference type="SAM" id="MobiDB-lite"/>
    </source>
</evidence>
<evidence type="ECO:0000256" key="1">
    <source>
        <dbReference type="ARBA" id="ARBA00004123"/>
    </source>
</evidence>
<dbReference type="PANTHER" id="PTHR12565:SF184">
    <property type="entry name" value="BHLH TRANSCRIPTION FACTOR"/>
    <property type="match status" value="1"/>
</dbReference>
<evidence type="ECO:0000256" key="3">
    <source>
        <dbReference type="ARBA" id="ARBA00023015"/>
    </source>
</evidence>
<comment type="subcellular location">
    <subcellularLocation>
        <location evidence="1">Nucleus</location>
    </subcellularLocation>
</comment>
<feature type="domain" description="BHLH" evidence="7">
    <location>
        <begin position="133"/>
        <end position="183"/>
    </location>
</feature>
<evidence type="ECO:0000256" key="5">
    <source>
        <dbReference type="ARBA" id="ARBA00023242"/>
    </source>
</evidence>
<reference evidence="8" key="1">
    <citation type="submission" date="2019-12" db="EMBL/GenBank/DDBJ databases">
        <title>Identification of the bHLH gene family in Dracaena cambodiana reveals candidate genes involved in flavonoid biosynthesis.</title>
        <authorList>
            <person name="Zhu J."/>
            <person name="Peng S."/>
        </authorList>
    </citation>
    <scope>NUCLEOTIDE SEQUENCE</scope>
</reference>
<dbReference type="InterPro" id="IPR036638">
    <property type="entry name" value="HLH_DNA-bd_sf"/>
</dbReference>
<dbReference type="EMBL" id="MN883625">
    <property type="protein sequence ID" value="QOJ43678.1"/>
    <property type="molecule type" value="mRNA"/>
</dbReference>
<name>A0A7M3UQH5_9ASPA</name>
<feature type="region of interest" description="Disordered" evidence="6">
    <location>
        <begin position="52"/>
        <end position="140"/>
    </location>
</feature>
<evidence type="ECO:0000256" key="2">
    <source>
        <dbReference type="ARBA" id="ARBA00005510"/>
    </source>
</evidence>
<evidence type="ECO:0000313" key="8">
    <source>
        <dbReference type="EMBL" id="QOJ43678.1"/>
    </source>
</evidence>
<dbReference type="CDD" id="cd18919">
    <property type="entry name" value="bHLH_AtBPE_like"/>
    <property type="match status" value="1"/>
</dbReference>
<dbReference type="PROSITE" id="PS50888">
    <property type="entry name" value="BHLH"/>
    <property type="match status" value="1"/>
</dbReference>
<evidence type="ECO:0000259" key="7">
    <source>
        <dbReference type="PROSITE" id="PS50888"/>
    </source>
</evidence>
<dbReference type="PANTHER" id="PTHR12565">
    <property type="entry name" value="STEROL REGULATORY ELEMENT-BINDING PROTEIN"/>
    <property type="match status" value="1"/>
</dbReference>
<dbReference type="InterPro" id="IPR011598">
    <property type="entry name" value="bHLH_dom"/>
</dbReference>
<evidence type="ECO:0000256" key="4">
    <source>
        <dbReference type="ARBA" id="ARBA00023163"/>
    </source>
</evidence>
<dbReference type="GO" id="GO:0046983">
    <property type="term" value="F:protein dimerization activity"/>
    <property type="evidence" value="ECO:0007669"/>
    <property type="project" value="InterPro"/>
</dbReference>
<dbReference type="AlphaFoldDB" id="A0A7M3UQH5"/>
<organism evidence="8">
    <name type="scientific">Dracaena cambodiana</name>
    <dbReference type="NCBI Taxonomy" id="580341"/>
    <lineage>
        <taxon>Eukaryota</taxon>
        <taxon>Viridiplantae</taxon>
        <taxon>Streptophyta</taxon>
        <taxon>Embryophyta</taxon>
        <taxon>Tracheophyta</taxon>
        <taxon>Spermatophyta</taxon>
        <taxon>Magnoliopsida</taxon>
        <taxon>Liliopsida</taxon>
        <taxon>Asparagales</taxon>
        <taxon>Asparagaceae</taxon>
        <taxon>Nolinoideae</taxon>
        <taxon>Dracaena</taxon>
    </lineage>
</organism>
<dbReference type="Gene3D" id="4.10.280.10">
    <property type="entry name" value="Helix-loop-helix DNA-binding domain"/>
    <property type="match status" value="1"/>
</dbReference>
<dbReference type="GO" id="GO:0005634">
    <property type="term" value="C:nucleus"/>
    <property type="evidence" value="ECO:0007669"/>
    <property type="project" value="UniProtKB-SubCell"/>
</dbReference>
<proteinExistence type="evidence at transcript level"/>
<dbReference type="InterPro" id="IPR024097">
    <property type="entry name" value="bHLH_ZIP_TF"/>
</dbReference>
<comment type="similarity">
    <text evidence="2">Belongs to the bHLH protein family.</text>
</comment>
<gene>
    <name evidence="8" type="primary">bHLH17</name>
</gene>
<feature type="compositionally biased region" description="Basic and acidic residues" evidence="6">
    <location>
        <begin position="86"/>
        <end position="98"/>
    </location>
</feature>
<keyword evidence="5" id="KW-0539">Nucleus</keyword>
<keyword evidence="3" id="KW-0805">Transcription regulation</keyword>
<dbReference type="SUPFAM" id="SSF47459">
    <property type="entry name" value="HLH, helix-loop-helix DNA-binding domain"/>
    <property type="match status" value="1"/>
</dbReference>
<accession>A0A7M3UQH5</accession>
<dbReference type="SMART" id="SM00353">
    <property type="entry name" value="HLH"/>
    <property type="match status" value="1"/>
</dbReference>
<keyword evidence="4" id="KW-0804">Transcription</keyword>
<feature type="compositionally biased region" description="Basic and acidic residues" evidence="6">
    <location>
        <begin position="106"/>
        <end position="126"/>
    </location>
</feature>
<dbReference type="GO" id="GO:0003700">
    <property type="term" value="F:DNA-binding transcription factor activity"/>
    <property type="evidence" value="ECO:0007669"/>
    <property type="project" value="TreeGrafter"/>
</dbReference>
<dbReference type="FunFam" id="4.10.280.10:FF:000002">
    <property type="entry name" value="Basic helix-loop-helix transcription factor"/>
    <property type="match status" value="1"/>
</dbReference>
<protein>
    <submittedName>
        <fullName evidence="8">BHLH transcription factor</fullName>
    </submittedName>
</protein>